<dbReference type="Gene3D" id="3.40.720.10">
    <property type="entry name" value="Alkaline Phosphatase, subunit A"/>
    <property type="match status" value="1"/>
</dbReference>
<feature type="transmembrane region" description="Helical" evidence="7">
    <location>
        <begin position="32"/>
        <end position="52"/>
    </location>
</feature>
<protein>
    <submittedName>
        <fullName evidence="9">Phosphoethanolamine transferase</fullName>
    </submittedName>
</protein>
<feature type="transmembrane region" description="Helical" evidence="7">
    <location>
        <begin position="7"/>
        <end position="26"/>
    </location>
</feature>
<feature type="transmembrane region" description="Helical" evidence="7">
    <location>
        <begin position="134"/>
        <end position="154"/>
    </location>
</feature>
<accession>A0A9Q6Z2C8</accession>
<dbReference type="GO" id="GO:0009244">
    <property type="term" value="P:lipopolysaccharide core region biosynthetic process"/>
    <property type="evidence" value="ECO:0007669"/>
    <property type="project" value="TreeGrafter"/>
</dbReference>
<evidence type="ECO:0000256" key="6">
    <source>
        <dbReference type="ARBA" id="ARBA00023136"/>
    </source>
</evidence>
<keyword evidence="3 9" id="KW-0808">Transferase</keyword>
<evidence type="ECO:0000256" key="1">
    <source>
        <dbReference type="ARBA" id="ARBA00004651"/>
    </source>
</evidence>
<keyword evidence="4 7" id="KW-0812">Transmembrane</keyword>
<evidence type="ECO:0000256" key="2">
    <source>
        <dbReference type="ARBA" id="ARBA00022475"/>
    </source>
</evidence>
<dbReference type="PANTHER" id="PTHR30443">
    <property type="entry name" value="INNER MEMBRANE PROTEIN"/>
    <property type="match status" value="1"/>
</dbReference>
<dbReference type="Pfam" id="PF00884">
    <property type="entry name" value="Sulfatase"/>
    <property type="match status" value="1"/>
</dbReference>
<evidence type="ECO:0000313" key="10">
    <source>
        <dbReference type="Proteomes" id="UP000595373"/>
    </source>
</evidence>
<dbReference type="CDD" id="cd16017">
    <property type="entry name" value="LptA"/>
    <property type="match status" value="1"/>
</dbReference>
<dbReference type="GO" id="GO:0005886">
    <property type="term" value="C:plasma membrane"/>
    <property type="evidence" value="ECO:0007669"/>
    <property type="project" value="UniProtKB-SubCell"/>
</dbReference>
<keyword evidence="6 7" id="KW-0472">Membrane</keyword>
<dbReference type="PANTHER" id="PTHR30443:SF0">
    <property type="entry name" value="PHOSPHOETHANOLAMINE TRANSFERASE EPTA"/>
    <property type="match status" value="1"/>
</dbReference>
<feature type="transmembrane region" description="Helical" evidence="7">
    <location>
        <begin position="109"/>
        <end position="127"/>
    </location>
</feature>
<feature type="domain" description="Sulfatase N-terminal" evidence="8">
    <location>
        <begin position="214"/>
        <end position="474"/>
    </location>
</feature>
<dbReference type="SUPFAM" id="SSF53649">
    <property type="entry name" value="Alkaline phosphatase-like"/>
    <property type="match status" value="1"/>
</dbReference>
<evidence type="ECO:0000313" key="9">
    <source>
        <dbReference type="EMBL" id="QQF83385.1"/>
    </source>
</evidence>
<proteinExistence type="predicted"/>
<organism evidence="9 10">
    <name type="scientific">Histophilus somni</name>
    <name type="common">Haemophilus somnus</name>
    <dbReference type="NCBI Taxonomy" id="731"/>
    <lineage>
        <taxon>Bacteria</taxon>
        <taxon>Pseudomonadati</taxon>
        <taxon>Pseudomonadota</taxon>
        <taxon>Gammaproteobacteria</taxon>
        <taxon>Pasteurellales</taxon>
        <taxon>Pasteurellaceae</taxon>
        <taxon>Histophilus</taxon>
    </lineage>
</organism>
<dbReference type="Proteomes" id="UP000595373">
    <property type="component" value="Chromosome"/>
</dbReference>
<evidence type="ECO:0000256" key="3">
    <source>
        <dbReference type="ARBA" id="ARBA00022679"/>
    </source>
</evidence>
<evidence type="ECO:0000256" key="4">
    <source>
        <dbReference type="ARBA" id="ARBA00022692"/>
    </source>
</evidence>
<keyword evidence="10" id="KW-1185">Reference proteome</keyword>
<dbReference type="InterPro" id="IPR000917">
    <property type="entry name" value="Sulfatase_N"/>
</dbReference>
<dbReference type="GO" id="GO:0016776">
    <property type="term" value="F:phosphotransferase activity, phosphate group as acceptor"/>
    <property type="evidence" value="ECO:0007669"/>
    <property type="project" value="TreeGrafter"/>
</dbReference>
<dbReference type="AlphaFoldDB" id="A0A9Q6Z2C8"/>
<evidence type="ECO:0000259" key="8">
    <source>
        <dbReference type="Pfam" id="PF00884"/>
    </source>
</evidence>
<name>A0A9Q6Z2C8_HISSO</name>
<dbReference type="InterPro" id="IPR058130">
    <property type="entry name" value="PEA_transf_C"/>
</dbReference>
<evidence type="ECO:0000256" key="5">
    <source>
        <dbReference type="ARBA" id="ARBA00022989"/>
    </source>
</evidence>
<evidence type="ECO:0000256" key="7">
    <source>
        <dbReference type="SAM" id="Phobius"/>
    </source>
</evidence>
<keyword evidence="2" id="KW-1003">Cell membrane</keyword>
<sequence length="540" mass="62657">MFMKNIIVLLSYSAVLLISEILYRYFFGINSLYKISESFLIIFILISLFYFSKYKITRFIILLFFSCSTLVNNVHYEVYQSWINGTNYLLMFKEYWEVTNAGIHMLDKISGGIIWGVFDILIFSSISRFRKKTYLIADILFLLSMAYIFIRSFYSDQELGITSNPGYSRIKANYFSFGYFIGRTLPYDLFNLSNVSVYYKDKPKPKPKFSFQIPNIIWIMGESVSANNVSALGYERETTPFLTSLSKNFPTETLLKPAYSAGSRTAISLPSLFNAIPKPNGLEQIVSGRTNLFRLAKEQGYETYFYSSQPENQMMIMSLMGKTWVDDLRFPNSLGYKSSEGMHDHNLFPLLENIDLSEVGGGKKHFVVLHQRGSHTPYAYYLSEQEKVFKENTPLDKYDSTIYNTDKLIEKVFNYLKTSLKPEDWVLIYTSDHGQFVSNEVYNQGTLNEANYLVPIFIYSENKFLQDIFHNHFSSCKKMFHQQLATFLINIMSYDMDISDCRDGTINHSILTGDSGYLNIKENTPPAFFIPKKQLRKEKQ</sequence>
<comment type="subcellular location">
    <subcellularLocation>
        <location evidence="1">Cell membrane</location>
        <topology evidence="1">Multi-pass membrane protein</topology>
    </subcellularLocation>
</comment>
<keyword evidence="5 7" id="KW-1133">Transmembrane helix</keyword>
<dbReference type="InterPro" id="IPR017850">
    <property type="entry name" value="Alkaline_phosphatase_core_sf"/>
</dbReference>
<dbReference type="InterPro" id="IPR040423">
    <property type="entry name" value="PEA_transferase"/>
</dbReference>
<feature type="transmembrane region" description="Helical" evidence="7">
    <location>
        <begin position="59"/>
        <end position="76"/>
    </location>
</feature>
<gene>
    <name evidence="9" type="ORF">JFL49_09665</name>
</gene>
<reference evidence="9 10" key="1">
    <citation type="submission" date="2020-12" db="EMBL/GenBank/DDBJ databases">
        <title>ASc-MMNZ-VFA-070.</title>
        <authorList>
            <person name="Schryvers A."/>
            <person name="Mostafa Nazari M."/>
            <person name="Farshchi Andisi V."/>
            <person name="Timsit E."/>
            <person name="Walter Morck D."/>
        </authorList>
    </citation>
    <scope>NUCLEOTIDE SEQUENCE [LARGE SCALE GENOMIC DNA]</scope>
    <source>
        <strain evidence="9 10">ASc-MMNZ-VFA-070</strain>
    </source>
</reference>
<dbReference type="EMBL" id="CP066558">
    <property type="protein sequence ID" value="QQF83385.1"/>
    <property type="molecule type" value="Genomic_DNA"/>
</dbReference>